<feature type="region of interest" description="Disordered" evidence="1">
    <location>
        <begin position="173"/>
        <end position="199"/>
    </location>
</feature>
<evidence type="ECO:0000256" key="1">
    <source>
        <dbReference type="SAM" id="MobiDB-lite"/>
    </source>
</evidence>
<evidence type="ECO:0000313" key="3">
    <source>
        <dbReference type="Proteomes" id="UP000887013"/>
    </source>
</evidence>
<comment type="caution">
    <text evidence="2">The sequence shown here is derived from an EMBL/GenBank/DDBJ whole genome shotgun (WGS) entry which is preliminary data.</text>
</comment>
<reference evidence="2" key="1">
    <citation type="submission" date="2020-08" db="EMBL/GenBank/DDBJ databases">
        <title>Multicomponent nature underlies the extraordinary mechanical properties of spider dragline silk.</title>
        <authorList>
            <person name="Kono N."/>
            <person name="Nakamura H."/>
            <person name="Mori M."/>
            <person name="Yoshida Y."/>
            <person name="Ohtoshi R."/>
            <person name="Malay A.D."/>
            <person name="Moran D.A.P."/>
            <person name="Tomita M."/>
            <person name="Numata K."/>
            <person name="Arakawa K."/>
        </authorList>
    </citation>
    <scope>NUCLEOTIDE SEQUENCE</scope>
</reference>
<organism evidence="2 3">
    <name type="scientific">Nephila pilipes</name>
    <name type="common">Giant wood spider</name>
    <name type="synonym">Nephila maculata</name>
    <dbReference type="NCBI Taxonomy" id="299642"/>
    <lineage>
        <taxon>Eukaryota</taxon>
        <taxon>Metazoa</taxon>
        <taxon>Ecdysozoa</taxon>
        <taxon>Arthropoda</taxon>
        <taxon>Chelicerata</taxon>
        <taxon>Arachnida</taxon>
        <taxon>Araneae</taxon>
        <taxon>Araneomorphae</taxon>
        <taxon>Entelegynae</taxon>
        <taxon>Araneoidea</taxon>
        <taxon>Nephilidae</taxon>
        <taxon>Nephila</taxon>
    </lineage>
</organism>
<dbReference type="EMBL" id="BMAW01086454">
    <property type="protein sequence ID" value="GFU47443.1"/>
    <property type="molecule type" value="Genomic_DNA"/>
</dbReference>
<accession>A0A8X6QZD0</accession>
<protein>
    <submittedName>
        <fullName evidence="2">Uncharacterized protein</fullName>
    </submittedName>
</protein>
<name>A0A8X6QZD0_NEPPI</name>
<proteinExistence type="predicted"/>
<gene>
    <name evidence="2" type="ORF">NPIL_430661</name>
</gene>
<evidence type="ECO:0000313" key="2">
    <source>
        <dbReference type="EMBL" id="GFU47443.1"/>
    </source>
</evidence>
<feature type="compositionally biased region" description="Polar residues" evidence="1">
    <location>
        <begin position="222"/>
        <end position="231"/>
    </location>
</feature>
<dbReference type="AlphaFoldDB" id="A0A8X6QZD0"/>
<keyword evidence="3" id="KW-1185">Reference proteome</keyword>
<sequence length="419" mass="45713">MSLAQPLPFVGPLPAAPSHFTRDSQFDPNSIPLKLKTHFLGHKPNTKRGKAIEAIDSILMAPGMHNHSPISSQARSGKEPTKLFSKFQQVFPELFKENVSNRNTPCVTSSLKKRGSKNVNIVNTANNSQPDAIGMEIEECVQQIISTIVQSQDTQNMSSPVAASYSELQEDLFLSTSSSSEDSPPPSNQEYTPTIDQEIIPPLSTTTTLSQINSQAKEENDNQLNPSPHNSSPKHRLYDSEVPVPSQSHFSAQNEILVNSSPSSKPPPSPNNLSQECHTLEGEISILDIILSNTQESYQTSTPASTHETLPALMTTATPPQVTPIVQEENHEIYTTNNLTPHLPHSLSSNCPSYEGEESVLDLILTNTQEPLEFEDCKIAGTPSKISPLTSPNQPICQPQENTYSIAASNGQCLLCQKT</sequence>
<dbReference type="Proteomes" id="UP000887013">
    <property type="component" value="Unassembled WGS sequence"/>
</dbReference>
<feature type="region of interest" description="Disordered" evidence="1">
    <location>
        <begin position="212"/>
        <end position="246"/>
    </location>
</feature>